<name>A0A246FLF1_9BACT</name>
<dbReference type="GO" id="GO:0005506">
    <property type="term" value="F:iron ion binding"/>
    <property type="evidence" value="ECO:0007669"/>
    <property type="project" value="InterPro"/>
</dbReference>
<keyword evidence="4" id="KW-1003">Cell membrane</keyword>
<sequence>MAPQTSSAPVTAVGAGPKHNSLGLRIWHWSNSGLVLAQLITILFLFVIVKVKTLAPEFSKVLAEKGVNLPAAELRGLTRIIAHRIWDWHIWIGITISCLLAYRVVVSFLQRGGQRTAAKIETIKARAAAGEAGATKALWVRYSYRAFYVVLGVMVVTGLILVFEDYFRSLEHYAKEVHEISMYIVLAFVVAHIVGIFRAEVTEEPGVVSAMINGGEPAEGV</sequence>
<evidence type="ECO:0000256" key="2">
    <source>
        <dbReference type="ARBA" id="ARBA00008622"/>
    </source>
</evidence>
<evidence type="ECO:0000256" key="12">
    <source>
        <dbReference type="SAM" id="Phobius"/>
    </source>
</evidence>
<evidence type="ECO:0000256" key="4">
    <source>
        <dbReference type="ARBA" id="ARBA00022475"/>
    </source>
</evidence>
<dbReference type="PANTHER" id="PTHR30485">
    <property type="entry name" value="NI/FE-HYDROGENASE 1 B-TYPE CYTOCHROME SUBUNIT"/>
    <property type="match status" value="1"/>
</dbReference>
<evidence type="ECO:0000259" key="13">
    <source>
        <dbReference type="Pfam" id="PF01292"/>
    </source>
</evidence>
<evidence type="ECO:0000256" key="3">
    <source>
        <dbReference type="ARBA" id="ARBA00022448"/>
    </source>
</evidence>
<feature type="domain" description="Cytochrome b561 bacterial/Ni-hydrogenase" evidence="13">
    <location>
        <begin position="21"/>
        <end position="214"/>
    </location>
</feature>
<evidence type="ECO:0000256" key="5">
    <source>
        <dbReference type="ARBA" id="ARBA00022617"/>
    </source>
</evidence>
<dbReference type="Proteomes" id="UP000197277">
    <property type="component" value="Unassembled WGS sequence"/>
</dbReference>
<keyword evidence="9 12" id="KW-1133">Transmembrane helix</keyword>
<evidence type="ECO:0000256" key="1">
    <source>
        <dbReference type="ARBA" id="ARBA00004651"/>
    </source>
</evidence>
<protein>
    <recommendedName>
        <fullName evidence="13">Cytochrome b561 bacterial/Ni-hydrogenase domain-containing protein</fullName>
    </recommendedName>
</protein>
<evidence type="ECO:0000256" key="7">
    <source>
        <dbReference type="ARBA" id="ARBA00022723"/>
    </source>
</evidence>
<feature type="transmembrane region" description="Helical" evidence="12">
    <location>
        <begin position="180"/>
        <end position="199"/>
    </location>
</feature>
<dbReference type="PRINTS" id="PR00161">
    <property type="entry name" value="NIHGNASECYTB"/>
</dbReference>
<evidence type="ECO:0000256" key="8">
    <source>
        <dbReference type="ARBA" id="ARBA00022982"/>
    </source>
</evidence>
<dbReference type="Gene3D" id="1.20.950.20">
    <property type="entry name" value="Transmembrane di-heme cytochromes, Chain C"/>
    <property type="match status" value="1"/>
</dbReference>
<proteinExistence type="inferred from homology"/>
<organism evidence="14 15">
    <name type="scientific">Hymenobacter amundsenii</name>
    <dbReference type="NCBI Taxonomy" id="2006685"/>
    <lineage>
        <taxon>Bacteria</taxon>
        <taxon>Pseudomonadati</taxon>
        <taxon>Bacteroidota</taxon>
        <taxon>Cytophagia</taxon>
        <taxon>Cytophagales</taxon>
        <taxon>Hymenobacteraceae</taxon>
        <taxon>Hymenobacter</taxon>
    </lineage>
</organism>
<keyword evidence="15" id="KW-1185">Reference proteome</keyword>
<dbReference type="InterPro" id="IPR051542">
    <property type="entry name" value="Hydrogenase_cytochrome"/>
</dbReference>
<feature type="transmembrane region" description="Helical" evidence="12">
    <location>
        <begin position="85"/>
        <end position="105"/>
    </location>
</feature>
<keyword evidence="11 12" id="KW-0472">Membrane</keyword>
<evidence type="ECO:0000256" key="11">
    <source>
        <dbReference type="ARBA" id="ARBA00023136"/>
    </source>
</evidence>
<keyword evidence="10" id="KW-0408">Iron</keyword>
<comment type="subcellular location">
    <subcellularLocation>
        <location evidence="1">Cell membrane</location>
        <topology evidence="1">Multi-pass membrane protein</topology>
    </subcellularLocation>
</comment>
<gene>
    <name evidence="14" type="ORF">CDA63_08185</name>
</gene>
<evidence type="ECO:0000313" key="15">
    <source>
        <dbReference type="Proteomes" id="UP000197277"/>
    </source>
</evidence>
<dbReference type="Pfam" id="PF01292">
    <property type="entry name" value="Ni_hydr_CYTB"/>
    <property type="match status" value="1"/>
</dbReference>
<evidence type="ECO:0000256" key="9">
    <source>
        <dbReference type="ARBA" id="ARBA00022989"/>
    </source>
</evidence>
<dbReference type="EMBL" id="NIRR01000010">
    <property type="protein sequence ID" value="OWP63552.1"/>
    <property type="molecule type" value="Genomic_DNA"/>
</dbReference>
<keyword evidence="7" id="KW-0479">Metal-binding</keyword>
<accession>A0A246FLF1</accession>
<evidence type="ECO:0000256" key="6">
    <source>
        <dbReference type="ARBA" id="ARBA00022692"/>
    </source>
</evidence>
<feature type="transmembrane region" description="Helical" evidence="12">
    <location>
        <begin position="26"/>
        <end position="49"/>
    </location>
</feature>
<dbReference type="GO" id="GO:0009055">
    <property type="term" value="F:electron transfer activity"/>
    <property type="evidence" value="ECO:0007669"/>
    <property type="project" value="InterPro"/>
</dbReference>
<dbReference type="GO" id="GO:0022904">
    <property type="term" value="P:respiratory electron transport chain"/>
    <property type="evidence" value="ECO:0007669"/>
    <property type="project" value="InterPro"/>
</dbReference>
<dbReference type="PANTHER" id="PTHR30485:SF0">
    <property type="entry name" value="NI_FE-HYDROGENASE 1 B-TYPE CYTOCHROME SUBUNIT-RELATED"/>
    <property type="match status" value="1"/>
</dbReference>
<evidence type="ECO:0000313" key="14">
    <source>
        <dbReference type="EMBL" id="OWP63552.1"/>
    </source>
</evidence>
<keyword evidence="8" id="KW-0249">Electron transport</keyword>
<dbReference type="InterPro" id="IPR000516">
    <property type="entry name" value="Ni-dep_Hydgase_cyt-B"/>
</dbReference>
<dbReference type="OrthoDB" id="5615941at2"/>
<dbReference type="InterPro" id="IPR011577">
    <property type="entry name" value="Cyt_b561_bac/Ni-Hgenase"/>
</dbReference>
<keyword evidence="6 12" id="KW-0812">Transmembrane</keyword>
<dbReference type="InterPro" id="IPR016174">
    <property type="entry name" value="Di-haem_cyt_TM"/>
</dbReference>
<comment type="caution">
    <text evidence="14">The sequence shown here is derived from an EMBL/GenBank/DDBJ whole genome shotgun (WGS) entry which is preliminary data.</text>
</comment>
<evidence type="ECO:0000256" key="10">
    <source>
        <dbReference type="ARBA" id="ARBA00023004"/>
    </source>
</evidence>
<dbReference type="GO" id="GO:0005886">
    <property type="term" value="C:plasma membrane"/>
    <property type="evidence" value="ECO:0007669"/>
    <property type="project" value="UniProtKB-SubCell"/>
</dbReference>
<keyword evidence="5" id="KW-0349">Heme</keyword>
<dbReference type="AlphaFoldDB" id="A0A246FLF1"/>
<dbReference type="GO" id="GO:0020037">
    <property type="term" value="F:heme binding"/>
    <property type="evidence" value="ECO:0007669"/>
    <property type="project" value="TreeGrafter"/>
</dbReference>
<reference evidence="14 15" key="1">
    <citation type="submission" date="2017-06" db="EMBL/GenBank/DDBJ databases">
        <title>Hymenobacter amundsenii sp. nov. isolated from regoliths in Antarctica.</title>
        <authorList>
            <person name="Sedlacek I."/>
            <person name="Kralova S."/>
            <person name="Pantucek R."/>
            <person name="Svec P."/>
            <person name="Holochova P."/>
            <person name="Stankova E."/>
            <person name="Vrbovska V."/>
            <person name="Busse H.-J."/>
        </authorList>
    </citation>
    <scope>NUCLEOTIDE SEQUENCE [LARGE SCALE GENOMIC DNA]</scope>
    <source>
        <strain evidence="14 15">CCM 8682</strain>
    </source>
</reference>
<comment type="similarity">
    <text evidence="2">Belongs to the HupC/HyaC/HydC family.</text>
</comment>
<keyword evidence="3" id="KW-0813">Transport</keyword>
<dbReference type="RefSeq" id="WP_088463966.1">
    <property type="nucleotide sequence ID" value="NZ_NIRR01000010.1"/>
</dbReference>
<dbReference type="SUPFAM" id="SSF81342">
    <property type="entry name" value="Transmembrane di-heme cytochromes"/>
    <property type="match status" value="1"/>
</dbReference>
<feature type="transmembrane region" description="Helical" evidence="12">
    <location>
        <begin position="146"/>
        <end position="168"/>
    </location>
</feature>